<dbReference type="EMBL" id="QEKW01000005">
    <property type="protein sequence ID" value="PVZ10275.1"/>
    <property type="molecule type" value="Genomic_DNA"/>
</dbReference>
<evidence type="ECO:0000313" key="2">
    <source>
        <dbReference type="EMBL" id="PVZ10275.1"/>
    </source>
</evidence>
<evidence type="ECO:0000256" key="1">
    <source>
        <dbReference type="SAM" id="MobiDB-lite"/>
    </source>
</evidence>
<gene>
    <name evidence="2" type="ORF">C8D89_105355</name>
</gene>
<protein>
    <submittedName>
        <fullName evidence="2">Uncharacterized protein</fullName>
    </submittedName>
</protein>
<proteinExistence type="predicted"/>
<evidence type="ECO:0000313" key="3">
    <source>
        <dbReference type="Proteomes" id="UP000245639"/>
    </source>
</evidence>
<dbReference type="OrthoDB" id="4669120at2"/>
<dbReference type="AlphaFoldDB" id="A0A2U1FDK0"/>
<dbReference type="RefSeq" id="WP_116708489.1">
    <property type="nucleotide sequence ID" value="NZ_QEKW01000005.1"/>
</dbReference>
<dbReference type="Proteomes" id="UP000245639">
    <property type="component" value="Unassembled WGS sequence"/>
</dbReference>
<feature type="region of interest" description="Disordered" evidence="1">
    <location>
        <begin position="1"/>
        <end position="20"/>
    </location>
</feature>
<name>A0A2U1FDK0_9PSEU</name>
<sequence>MTAPPGPSGRTAPTRADPELAPTFAVPPAVLDTLGPPVRPAGVVLGADPDGEPVTVTLVRAAPTRVVVLGGLYLARQVVLRAAGTGMRAVVVTGRPPAWEAVRRAAVPAGDAPTADHPDAPVRVVAEPPADLAVPGGAPLLVVHDRGATTRGSSPARRPRQTTLVVLPSLVPAVSDLADDADLVLLQRMPPHEAELAGRLWRLTPSMIESLRTLPDRGVVVLGRNLWRRVDLVTGPRETAILGPVRRGD</sequence>
<reference evidence="2 3" key="1">
    <citation type="submission" date="2018-04" db="EMBL/GenBank/DDBJ databases">
        <title>Genomic Encyclopedia of Type Strains, Phase IV (KMG-IV): sequencing the most valuable type-strain genomes for metagenomic binning, comparative biology and taxonomic classification.</title>
        <authorList>
            <person name="Goeker M."/>
        </authorList>
    </citation>
    <scope>NUCLEOTIDE SEQUENCE [LARGE SCALE GENOMIC DNA]</scope>
    <source>
        <strain evidence="2 3">DSM 45771</strain>
    </source>
</reference>
<accession>A0A2U1FDK0</accession>
<organism evidence="2 3">
    <name type="scientific">Actinomycetospora cinnamomea</name>
    <dbReference type="NCBI Taxonomy" id="663609"/>
    <lineage>
        <taxon>Bacteria</taxon>
        <taxon>Bacillati</taxon>
        <taxon>Actinomycetota</taxon>
        <taxon>Actinomycetes</taxon>
        <taxon>Pseudonocardiales</taxon>
        <taxon>Pseudonocardiaceae</taxon>
        <taxon>Actinomycetospora</taxon>
    </lineage>
</organism>
<keyword evidence="3" id="KW-1185">Reference proteome</keyword>
<comment type="caution">
    <text evidence="2">The sequence shown here is derived from an EMBL/GenBank/DDBJ whole genome shotgun (WGS) entry which is preliminary data.</text>
</comment>